<feature type="signal peptide" evidence="6">
    <location>
        <begin position="1"/>
        <end position="25"/>
    </location>
</feature>
<evidence type="ECO:0000313" key="8">
    <source>
        <dbReference type="EMBL" id="KAB1080695.1"/>
    </source>
</evidence>
<evidence type="ECO:0000256" key="3">
    <source>
        <dbReference type="ARBA" id="ARBA00022692"/>
    </source>
</evidence>
<evidence type="ECO:0000313" key="9">
    <source>
        <dbReference type="Proteomes" id="UP000474159"/>
    </source>
</evidence>
<name>A0A6L3TA55_9HYPH</name>
<dbReference type="EMBL" id="VZZK01000004">
    <property type="protein sequence ID" value="KAB1080695.1"/>
    <property type="molecule type" value="Genomic_DNA"/>
</dbReference>
<dbReference type="InterPro" id="IPR004010">
    <property type="entry name" value="Double_Cache_2"/>
</dbReference>
<evidence type="ECO:0000256" key="2">
    <source>
        <dbReference type="ARBA" id="ARBA00022475"/>
    </source>
</evidence>
<dbReference type="Proteomes" id="UP000474159">
    <property type="component" value="Unassembled WGS sequence"/>
</dbReference>
<comment type="caution">
    <text evidence="8">The sequence shown here is derived from an EMBL/GenBank/DDBJ whole genome shotgun (WGS) entry which is preliminary data.</text>
</comment>
<sequence>MRGHRGMFRFLSTCLAFLIVTTAQVGGVPPAPAIPGEAARIESMVNKAAALVEVRGKQAFPDFRRRGSEWRFNEVYLFVMDLGGRVLLNVEFPRREGTNRLKERDADGKLFHEDFIDVVRSDGSGWVDYMFPRPGQKHPSAKWSYVRAVTIDGEPGLIGAGFYAE</sequence>
<feature type="domain" description="Single Cache" evidence="7">
    <location>
        <begin position="30"/>
        <end position="113"/>
    </location>
</feature>
<feature type="chain" id="PRO_5027045864" evidence="6">
    <location>
        <begin position="26"/>
        <end position="165"/>
    </location>
</feature>
<gene>
    <name evidence="8" type="ORF">F6X53_05845</name>
</gene>
<keyword evidence="6" id="KW-0732">Signal</keyword>
<keyword evidence="5" id="KW-0472">Membrane</keyword>
<keyword evidence="9" id="KW-1185">Reference proteome</keyword>
<keyword evidence="2" id="KW-1003">Cell membrane</keyword>
<reference evidence="8 9" key="1">
    <citation type="submission" date="2019-09" db="EMBL/GenBank/DDBJ databases">
        <title>YIM 48816 draft genome.</title>
        <authorList>
            <person name="Jiang L."/>
        </authorList>
    </citation>
    <scope>NUCLEOTIDE SEQUENCE [LARGE SCALE GENOMIC DNA]</scope>
    <source>
        <strain evidence="8 9">YIM 48816</strain>
    </source>
</reference>
<dbReference type="AlphaFoldDB" id="A0A6L3TA55"/>
<dbReference type="InterPro" id="IPR033480">
    <property type="entry name" value="sCache_2"/>
</dbReference>
<accession>A0A6L3TA55</accession>
<dbReference type="Gene3D" id="3.30.450.20">
    <property type="entry name" value="PAS domain"/>
    <property type="match status" value="1"/>
</dbReference>
<dbReference type="SMART" id="SM01049">
    <property type="entry name" value="Cache_2"/>
    <property type="match status" value="1"/>
</dbReference>
<evidence type="ECO:0000256" key="1">
    <source>
        <dbReference type="ARBA" id="ARBA00004651"/>
    </source>
</evidence>
<proteinExistence type="predicted"/>
<comment type="subcellular location">
    <subcellularLocation>
        <location evidence="1">Cell membrane</location>
        <topology evidence="1">Multi-pass membrane protein</topology>
    </subcellularLocation>
</comment>
<evidence type="ECO:0000259" key="7">
    <source>
        <dbReference type="SMART" id="SM01049"/>
    </source>
</evidence>
<evidence type="ECO:0000256" key="5">
    <source>
        <dbReference type="ARBA" id="ARBA00023136"/>
    </source>
</evidence>
<keyword evidence="3" id="KW-0812">Transmembrane</keyword>
<organism evidence="8 9">
    <name type="scientific">Methylobacterium soli</name>
    <dbReference type="NCBI Taxonomy" id="553447"/>
    <lineage>
        <taxon>Bacteria</taxon>
        <taxon>Pseudomonadati</taxon>
        <taxon>Pseudomonadota</taxon>
        <taxon>Alphaproteobacteria</taxon>
        <taxon>Hyphomicrobiales</taxon>
        <taxon>Methylobacteriaceae</taxon>
        <taxon>Methylobacterium</taxon>
    </lineage>
</organism>
<dbReference type="GO" id="GO:0005886">
    <property type="term" value="C:plasma membrane"/>
    <property type="evidence" value="ECO:0007669"/>
    <property type="project" value="UniProtKB-SubCell"/>
</dbReference>
<dbReference type="Pfam" id="PF08269">
    <property type="entry name" value="dCache_2"/>
    <property type="match status" value="1"/>
</dbReference>
<keyword evidence="4" id="KW-1133">Transmembrane helix</keyword>
<protein>
    <submittedName>
        <fullName evidence="8">Sodium:calcium antiporter</fullName>
    </submittedName>
</protein>
<dbReference type="OrthoDB" id="8454481at2"/>
<evidence type="ECO:0000256" key="4">
    <source>
        <dbReference type="ARBA" id="ARBA00022989"/>
    </source>
</evidence>
<evidence type="ECO:0000256" key="6">
    <source>
        <dbReference type="SAM" id="SignalP"/>
    </source>
</evidence>